<dbReference type="Gene3D" id="3.30.750.24">
    <property type="entry name" value="STAS domain"/>
    <property type="match status" value="1"/>
</dbReference>
<dbReference type="PROSITE" id="PS50801">
    <property type="entry name" value="STAS"/>
    <property type="match status" value="1"/>
</dbReference>
<keyword evidence="1" id="KW-1133">Transmembrane helix</keyword>
<feature type="transmembrane region" description="Helical" evidence="1">
    <location>
        <begin position="130"/>
        <end position="152"/>
    </location>
</feature>
<evidence type="ECO:0000256" key="1">
    <source>
        <dbReference type="SAM" id="Phobius"/>
    </source>
</evidence>
<dbReference type="NCBIfam" id="TIGR00056">
    <property type="entry name" value="MlaE family lipid ABC transporter permease subunit"/>
    <property type="match status" value="1"/>
</dbReference>
<keyword evidence="1" id="KW-0812">Transmembrane</keyword>
<dbReference type="SUPFAM" id="SSF52091">
    <property type="entry name" value="SpoIIaa-like"/>
    <property type="match status" value="1"/>
</dbReference>
<organism evidence="3">
    <name type="scientific">mine drainage metagenome</name>
    <dbReference type="NCBI Taxonomy" id="410659"/>
    <lineage>
        <taxon>unclassified sequences</taxon>
        <taxon>metagenomes</taxon>
        <taxon>ecological metagenomes</taxon>
    </lineage>
</organism>
<feature type="domain" description="STAS" evidence="2">
    <location>
        <begin position="11"/>
        <end position="99"/>
    </location>
</feature>
<dbReference type="Pfam" id="PF01740">
    <property type="entry name" value="STAS"/>
    <property type="match status" value="1"/>
</dbReference>
<protein>
    <submittedName>
        <fullName evidence="3">Putative phospholipid ABC transporter permease protein MlaE</fullName>
    </submittedName>
</protein>
<reference evidence="3" key="1">
    <citation type="submission" date="2016-10" db="EMBL/GenBank/DDBJ databases">
        <title>Sequence of Gallionella enrichment culture.</title>
        <authorList>
            <person name="Poehlein A."/>
            <person name="Muehling M."/>
            <person name="Daniel R."/>
        </authorList>
    </citation>
    <scope>NUCLEOTIDE SEQUENCE</scope>
</reference>
<dbReference type="EMBL" id="MLJW01000117">
    <property type="protein sequence ID" value="OIQ98559.1"/>
    <property type="molecule type" value="Genomic_DNA"/>
</dbReference>
<dbReference type="InterPro" id="IPR002645">
    <property type="entry name" value="STAS_dom"/>
</dbReference>
<comment type="caution">
    <text evidence="3">The sequence shown here is derived from an EMBL/GenBank/DDBJ whole genome shotgun (WGS) entry which is preliminary data.</text>
</comment>
<dbReference type="AlphaFoldDB" id="A0A1J5S338"/>
<dbReference type="Pfam" id="PF02405">
    <property type="entry name" value="MlaE"/>
    <property type="match status" value="1"/>
</dbReference>
<dbReference type="PANTHER" id="PTHR30188:SF3">
    <property type="entry name" value="ABC TRANSPORTER PERMEASE"/>
    <property type="match status" value="1"/>
</dbReference>
<name>A0A1J5S338_9ZZZZ</name>
<keyword evidence="1" id="KW-0472">Membrane</keyword>
<dbReference type="GO" id="GO:0043190">
    <property type="term" value="C:ATP-binding cassette (ABC) transporter complex"/>
    <property type="evidence" value="ECO:0007669"/>
    <property type="project" value="InterPro"/>
</dbReference>
<dbReference type="InterPro" id="IPR036513">
    <property type="entry name" value="STAS_dom_sf"/>
</dbReference>
<evidence type="ECO:0000313" key="3">
    <source>
        <dbReference type="EMBL" id="OIQ98559.1"/>
    </source>
</evidence>
<feature type="transmembrane region" description="Helical" evidence="1">
    <location>
        <begin position="313"/>
        <end position="336"/>
    </location>
</feature>
<proteinExistence type="predicted"/>
<feature type="transmembrane region" description="Helical" evidence="1">
    <location>
        <begin position="173"/>
        <end position="190"/>
    </location>
</feature>
<dbReference type="PANTHER" id="PTHR30188">
    <property type="entry name" value="ABC TRANSPORTER PERMEASE PROTEIN-RELATED"/>
    <property type="match status" value="1"/>
</dbReference>
<dbReference type="InterPro" id="IPR030802">
    <property type="entry name" value="Permease_MalE"/>
</dbReference>
<evidence type="ECO:0000259" key="2">
    <source>
        <dbReference type="PROSITE" id="PS50801"/>
    </source>
</evidence>
<feature type="transmembrane region" description="Helical" evidence="1">
    <location>
        <begin position="267"/>
        <end position="293"/>
    </location>
</feature>
<dbReference type="InterPro" id="IPR003453">
    <property type="entry name" value="ABC_MlaE_roteobac"/>
</dbReference>
<accession>A0A1J5S338</accession>
<feature type="transmembrane region" description="Helical" evidence="1">
    <location>
        <begin position="356"/>
        <end position="377"/>
    </location>
</feature>
<dbReference type="GO" id="GO:0005548">
    <property type="term" value="F:phospholipid transporter activity"/>
    <property type="evidence" value="ECO:0007669"/>
    <property type="project" value="TreeGrafter"/>
</dbReference>
<sequence length="379" mass="41226">MIDEKNVHLIIETNASSQPVMVTVRCIGAWVVKNAAQLEPQLDAIALPDIGTILIDGSEISALDTSGAWLLHRTISKINQHKLSLTINGLRPEFNNLLKLISSYPTKQKSLTQPKLRILANIGQRTWRTLLGLLDIFAFIGECAVVLLRSILHPHRIRWRPILRNIQKSGFEALPITGLLSFLMGFVIAYQGADQLQRFGANIFIVDLVGLSMLRELSPLLTAIIVAGRSGSAYAAQIGTMKVTEEIDALRTIGVGSIELLVLPKMLALIIALPLLTLYADITGILGGMLMAYTKLDIGFDVFFNRIGNAVSLSSFLTGIGKAPVFAAIISLVGCYQGFQVKGSADSVGQQTTVSVVQSIFLVIFADAIFSVVFNWLKL</sequence>
<gene>
    <name evidence="3" type="primary">mlaE_14</name>
    <name evidence="3" type="ORF">GALL_193840</name>
</gene>